<gene>
    <name evidence="1" type="ORF">MAR_003237</name>
</gene>
<dbReference type="PANTHER" id="PTHR35378:SF1">
    <property type="entry name" value="C2H2-TYPE DOMAIN-CONTAINING PROTEIN"/>
    <property type="match status" value="1"/>
</dbReference>
<organism evidence="1 2">
    <name type="scientific">Mya arenaria</name>
    <name type="common">Soft-shell clam</name>
    <dbReference type="NCBI Taxonomy" id="6604"/>
    <lineage>
        <taxon>Eukaryota</taxon>
        <taxon>Metazoa</taxon>
        <taxon>Spiralia</taxon>
        <taxon>Lophotrochozoa</taxon>
        <taxon>Mollusca</taxon>
        <taxon>Bivalvia</taxon>
        <taxon>Autobranchia</taxon>
        <taxon>Heteroconchia</taxon>
        <taxon>Euheterodonta</taxon>
        <taxon>Imparidentia</taxon>
        <taxon>Neoheterodontei</taxon>
        <taxon>Myida</taxon>
        <taxon>Myoidea</taxon>
        <taxon>Myidae</taxon>
        <taxon>Mya</taxon>
    </lineage>
</organism>
<proteinExistence type="predicted"/>
<keyword evidence="2" id="KW-1185">Reference proteome</keyword>
<feature type="non-terminal residue" evidence="1">
    <location>
        <position position="1"/>
    </location>
</feature>
<protein>
    <submittedName>
        <fullName evidence="1">Uncharacterized protein</fullName>
    </submittedName>
</protein>
<name>A0ABY7G7Z8_MYAAR</name>
<dbReference type="PANTHER" id="PTHR35378">
    <property type="entry name" value="UNNAMED PRODUCT"/>
    <property type="match status" value="1"/>
</dbReference>
<reference evidence="1" key="1">
    <citation type="submission" date="2022-11" db="EMBL/GenBank/DDBJ databases">
        <title>Centuries of genome instability and evolution in soft-shell clam transmissible cancer (bioRxiv).</title>
        <authorList>
            <person name="Hart S.F.M."/>
            <person name="Yonemitsu M.A."/>
            <person name="Giersch R.M."/>
            <person name="Beal B.F."/>
            <person name="Arriagada G."/>
            <person name="Davis B.W."/>
            <person name="Ostrander E.A."/>
            <person name="Goff S.P."/>
            <person name="Metzger M.J."/>
        </authorList>
    </citation>
    <scope>NUCLEOTIDE SEQUENCE</scope>
    <source>
        <strain evidence="1">MELC-2E11</strain>
        <tissue evidence="1">Siphon/mantle</tissue>
    </source>
</reference>
<evidence type="ECO:0000313" key="1">
    <source>
        <dbReference type="EMBL" id="WAR29669.1"/>
    </source>
</evidence>
<evidence type="ECO:0000313" key="2">
    <source>
        <dbReference type="Proteomes" id="UP001164746"/>
    </source>
</evidence>
<dbReference type="Proteomes" id="UP001164746">
    <property type="component" value="Chromosome 16"/>
</dbReference>
<dbReference type="EMBL" id="CP111027">
    <property type="protein sequence ID" value="WAR29669.1"/>
    <property type="molecule type" value="Genomic_DNA"/>
</dbReference>
<accession>A0ABY7G7Z8</accession>
<sequence>MELKPSQIYYSQDSINNVFDKRCRHSDTLIGETLDAICEDRCSIHSIPTIYVMQKNGRWITADNRRLWVFRQLERLGKCKTVPVNYINHIPSEKMTTCNSGDSVRVRGNPGGRWHLKPKPKPFINQQFTSYSRPSSDIHKPVLNTSNLRERVRNSTPHTYHYPILISDISPRREINDTA</sequence>